<dbReference type="GO" id="GO:0008234">
    <property type="term" value="F:cysteine-type peptidase activity"/>
    <property type="evidence" value="ECO:0007669"/>
    <property type="project" value="InterPro"/>
</dbReference>
<protein>
    <recommendedName>
        <fullName evidence="2">Peptidase C1A papain C-terminal domain-containing protein</fullName>
    </recommendedName>
</protein>
<dbReference type="STRING" id="3088.A0A383VUB5"/>
<dbReference type="InterPro" id="IPR025660">
    <property type="entry name" value="Pept_his_AS"/>
</dbReference>
<feature type="domain" description="Peptidase C1A papain C-terminal" evidence="2">
    <location>
        <begin position="3"/>
        <end position="166"/>
    </location>
</feature>
<dbReference type="Proteomes" id="UP000256970">
    <property type="component" value="Unassembled WGS sequence"/>
</dbReference>
<evidence type="ECO:0000313" key="3">
    <source>
        <dbReference type="EMBL" id="SZX67996.1"/>
    </source>
</evidence>
<dbReference type="Pfam" id="PF00112">
    <property type="entry name" value="Peptidase_C1"/>
    <property type="match status" value="1"/>
</dbReference>
<dbReference type="PANTHER" id="PTHR12411">
    <property type="entry name" value="CYSTEINE PROTEASE FAMILY C1-RELATED"/>
    <property type="match status" value="1"/>
</dbReference>
<dbReference type="EMBL" id="FNXT01000827">
    <property type="protein sequence ID" value="SZX67996.1"/>
    <property type="molecule type" value="Genomic_DNA"/>
</dbReference>
<reference evidence="3 4" key="1">
    <citation type="submission" date="2016-10" db="EMBL/GenBank/DDBJ databases">
        <authorList>
            <person name="Cai Z."/>
        </authorList>
    </citation>
    <scope>NUCLEOTIDE SEQUENCE [LARGE SCALE GENOMIC DNA]</scope>
</reference>
<dbReference type="SMART" id="SM00645">
    <property type="entry name" value="Pept_C1"/>
    <property type="match status" value="1"/>
</dbReference>
<proteinExistence type="inferred from homology"/>
<dbReference type="InterPro" id="IPR000668">
    <property type="entry name" value="Peptidase_C1A_C"/>
</dbReference>
<gene>
    <name evidence="3" type="ORF">BQ4739_LOCUS8325</name>
</gene>
<dbReference type="AlphaFoldDB" id="A0A383VUB5"/>
<accession>A0A383VUB5</accession>
<evidence type="ECO:0000259" key="2">
    <source>
        <dbReference type="SMART" id="SM00645"/>
    </source>
</evidence>
<comment type="similarity">
    <text evidence="1">Belongs to the peptidase C1 family.</text>
</comment>
<dbReference type="InterPro" id="IPR013128">
    <property type="entry name" value="Peptidase_C1A"/>
</dbReference>
<dbReference type="PROSITE" id="PS00639">
    <property type="entry name" value="THIOL_PROTEASE_HIS"/>
    <property type="match status" value="1"/>
</dbReference>
<name>A0A383VUB5_TETOB</name>
<sequence>MKRNSSYNNANTDLSEDDLMECEPTLFGCDGADIITYTSSVSCRGQSTEATAPYNYADGNYCPAGDARAAERDAMKATLNFKWATVPRSNANLTRAVATAPTQIGVKADGYAFQYYTSGIVGCSVESKSAVVNHAVTVVGYGVSGRTPYFLVKNSWGTGWGEAVRR</sequence>
<evidence type="ECO:0000313" key="4">
    <source>
        <dbReference type="Proteomes" id="UP000256970"/>
    </source>
</evidence>
<evidence type="ECO:0000256" key="1">
    <source>
        <dbReference type="ARBA" id="ARBA00008455"/>
    </source>
</evidence>
<organism evidence="3 4">
    <name type="scientific">Tetradesmus obliquus</name>
    <name type="common">Green alga</name>
    <name type="synonym">Acutodesmus obliquus</name>
    <dbReference type="NCBI Taxonomy" id="3088"/>
    <lineage>
        <taxon>Eukaryota</taxon>
        <taxon>Viridiplantae</taxon>
        <taxon>Chlorophyta</taxon>
        <taxon>core chlorophytes</taxon>
        <taxon>Chlorophyceae</taxon>
        <taxon>CS clade</taxon>
        <taxon>Sphaeropleales</taxon>
        <taxon>Scenedesmaceae</taxon>
        <taxon>Tetradesmus</taxon>
    </lineage>
</organism>
<keyword evidence="4" id="KW-1185">Reference proteome</keyword>
<dbReference type="Gene3D" id="3.90.70.10">
    <property type="entry name" value="Cysteine proteinases"/>
    <property type="match status" value="1"/>
</dbReference>
<dbReference type="GO" id="GO:0006508">
    <property type="term" value="P:proteolysis"/>
    <property type="evidence" value="ECO:0007669"/>
    <property type="project" value="InterPro"/>
</dbReference>
<dbReference type="InterPro" id="IPR038765">
    <property type="entry name" value="Papain-like_cys_pep_sf"/>
</dbReference>
<dbReference type="SUPFAM" id="SSF54001">
    <property type="entry name" value="Cysteine proteinases"/>
    <property type="match status" value="1"/>
</dbReference>